<organism evidence="1">
    <name type="scientific">Arundo donax</name>
    <name type="common">Giant reed</name>
    <name type="synonym">Donax arundinaceus</name>
    <dbReference type="NCBI Taxonomy" id="35708"/>
    <lineage>
        <taxon>Eukaryota</taxon>
        <taxon>Viridiplantae</taxon>
        <taxon>Streptophyta</taxon>
        <taxon>Embryophyta</taxon>
        <taxon>Tracheophyta</taxon>
        <taxon>Spermatophyta</taxon>
        <taxon>Magnoliopsida</taxon>
        <taxon>Liliopsida</taxon>
        <taxon>Poales</taxon>
        <taxon>Poaceae</taxon>
        <taxon>PACMAD clade</taxon>
        <taxon>Arundinoideae</taxon>
        <taxon>Arundineae</taxon>
        <taxon>Arundo</taxon>
    </lineage>
</organism>
<accession>A0A0A9CIR8</accession>
<name>A0A0A9CIR8_ARUDO</name>
<dbReference type="AlphaFoldDB" id="A0A0A9CIR8"/>
<evidence type="ECO:0000313" key="1">
    <source>
        <dbReference type="EMBL" id="JAD73285.1"/>
    </source>
</evidence>
<sequence length="29" mass="3277">MNARMGVFGSSLESWLTPPRLVHLPRPAR</sequence>
<reference evidence="1" key="2">
    <citation type="journal article" date="2015" name="Data Brief">
        <title>Shoot transcriptome of the giant reed, Arundo donax.</title>
        <authorList>
            <person name="Barrero R.A."/>
            <person name="Guerrero F.D."/>
            <person name="Moolhuijzen P."/>
            <person name="Goolsby J.A."/>
            <person name="Tidwell J."/>
            <person name="Bellgard S.E."/>
            <person name="Bellgard M.I."/>
        </authorList>
    </citation>
    <scope>NUCLEOTIDE SEQUENCE</scope>
    <source>
        <tissue evidence="1">Shoot tissue taken approximately 20 cm above the soil surface</tissue>
    </source>
</reference>
<proteinExistence type="predicted"/>
<reference evidence="1" key="1">
    <citation type="submission" date="2014-09" db="EMBL/GenBank/DDBJ databases">
        <authorList>
            <person name="Magalhaes I.L.F."/>
            <person name="Oliveira U."/>
            <person name="Santos F.R."/>
            <person name="Vidigal T.H.D.A."/>
            <person name="Brescovit A.D."/>
            <person name="Santos A.J."/>
        </authorList>
    </citation>
    <scope>NUCLEOTIDE SEQUENCE</scope>
    <source>
        <tissue evidence="1">Shoot tissue taken approximately 20 cm above the soil surface</tissue>
    </source>
</reference>
<dbReference type="EMBL" id="GBRH01224610">
    <property type="protein sequence ID" value="JAD73285.1"/>
    <property type="molecule type" value="Transcribed_RNA"/>
</dbReference>
<protein>
    <submittedName>
        <fullName evidence="1">Uncharacterized protein</fullName>
    </submittedName>
</protein>